<reference evidence="1 2" key="1">
    <citation type="submission" date="2016-10" db="EMBL/GenBank/DDBJ databases">
        <authorList>
            <person name="de Groot N.N."/>
        </authorList>
    </citation>
    <scope>NUCLEOTIDE SEQUENCE [LARGE SCALE GENOMIC DNA]</scope>
    <source>
        <strain evidence="1 2">DSM 26000</strain>
    </source>
</reference>
<protein>
    <submittedName>
        <fullName evidence="1">Uncharacterized protein</fullName>
    </submittedName>
</protein>
<dbReference type="STRING" id="1125876.SAMN05443292_2325"/>
<dbReference type="Proteomes" id="UP000198931">
    <property type="component" value="Unassembled WGS sequence"/>
</dbReference>
<proteinExistence type="predicted"/>
<keyword evidence="2" id="KW-1185">Reference proteome</keyword>
<dbReference type="RefSeq" id="WP_090080734.1">
    <property type="nucleotide sequence ID" value="NZ_FOQT01000004.1"/>
</dbReference>
<evidence type="ECO:0000313" key="1">
    <source>
        <dbReference type="EMBL" id="SFI37650.1"/>
    </source>
</evidence>
<dbReference type="OrthoDB" id="1444395at2"/>
<organism evidence="1 2">
    <name type="scientific">Halpernia frigidisoli</name>
    <dbReference type="NCBI Taxonomy" id="1125876"/>
    <lineage>
        <taxon>Bacteria</taxon>
        <taxon>Pseudomonadati</taxon>
        <taxon>Bacteroidota</taxon>
        <taxon>Flavobacteriia</taxon>
        <taxon>Flavobacteriales</taxon>
        <taxon>Weeksellaceae</taxon>
        <taxon>Chryseobacterium group</taxon>
        <taxon>Halpernia</taxon>
    </lineage>
</organism>
<dbReference type="EMBL" id="FOQT01000004">
    <property type="protein sequence ID" value="SFI37650.1"/>
    <property type="molecule type" value="Genomic_DNA"/>
</dbReference>
<gene>
    <name evidence="1" type="ORF">SAMN05443292_2325</name>
</gene>
<evidence type="ECO:0000313" key="2">
    <source>
        <dbReference type="Proteomes" id="UP000198931"/>
    </source>
</evidence>
<accession>A0A1I3HQ48</accession>
<name>A0A1I3HQ48_9FLAO</name>
<dbReference type="AlphaFoldDB" id="A0A1I3HQ48"/>
<sequence>MEKLKLERKLKKKLKKGFWLYSPDEKGNSLMARPHQNEKDYEAYKNGEVRDLFSEESRKERHASKQKLDVPIEVSDEVLKEYVNKIFSKEYRNSSYQFLLDAKKFRDTKVAYYHFLNAYKVQENGDDSMSNVCCLAADYARDLLKIRKKRRKNNKKRK</sequence>